<dbReference type="AlphaFoldDB" id="A0A3A9AK51"/>
<gene>
    <name evidence="3" type="ORF">D7V94_09110</name>
</gene>
<dbReference type="RefSeq" id="WP_120468971.1">
    <property type="nucleotide sequence ID" value="NZ_RAYQ01000008.1"/>
</dbReference>
<evidence type="ECO:0000313" key="4">
    <source>
        <dbReference type="Proteomes" id="UP000280696"/>
    </source>
</evidence>
<accession>A0A3A9AK51</accession>
<comment type="caution">
    <text evidence="3">The sequence shown here is derived from an EMBL/GenBank/DDBJ whole genome shotgun (WGS) entry which is preliminary data.</text>
</comment>
<keyword evidence="2 3" id="KW-0808">Transferase</keyword>
<dbReference type="InterPro" id="IPR002516">
    <property type="entry name" value="Glyco_trans_11"/>
</dbReference>
<proteinExistence type="predicted"/>
<name>A0A3A9AK51_9FIRM</name>
<evidence type="ECO:0000313" key="3">
    <source>
        <dbReference type="EMBL" id="RKI91747.1"/>
    </source>
</evidence>
<keyword evidence="4" id="KW-1185">Reference proteome</keyword>
<protein>
    <submittedName>
        <fullName evidence="3">Alpha-1,2-fucosyltransferase</fullName>
    </submittedName>
</protein>
<dbReference type="EMBL" id="RAYQ01000008">
    <property type="protein sequence ID" value="RKI91747.1"/>
    <property type="molecule type" value="Genomic_DNA"/>
</dbReference>
<organism evidence="3 4">
    <name type="scientific">Parablautia intestinalis</name>
    <dbReference type="NCBI Taxonomy" id="2320100"/>
    <lineage>
        <taxon>Bacteria</taxon>
        <taxon>Bacillati</taxon>
        <taxon>Bacillota</taxon>
        <taxon>Clostridia</taxon>
        <taxon>Lachnospirales</taxon>
        <taxon>Lachnospiraceae</taxon>
        <taxon>Parablautia</taxon>
    </lineage>
</organism>
<dbReference type="Pfam" id="PF01531">
    <property type="entry name" value="Glyco_transf_11"/>
    <property type="match status" value="1"/>
</dbReference>
<dbReference type="GO" id="GO:0005975">
    <property type="term" value="P:carbohydrate metabolic process"/>
    <property type="evidence" value="ECO:0007669"/>
    <property type="project" value="InterPro"/>
</dbReference>
<sequence>MNIIRMSGGLGNQMFQYALYMKLCSMGKEVKFDDINEYRSDDTRPIMLALFGIDYPRATWDEIIEFTDGSMEILKRLGRKIFGRRAIEYYEKGFYDPQVLSFDSMYLRGNFQSEKYFEDIKDKVRERYRFPDLDKLHLPEKLYESTKVCLDAIESTEAVSIHMYRSDSRLDEELYEGICTEKYYEGAVRFVQEKYPQAVFYVFSNEPKWVRGWVEYLIKNQLKENMDAQQVKALEKRFVMVEANTDHTGYLDMMLMSKCNHNVISNSSFSWWAAWLNHNPDKLIVAPDKWVNDKECSDVYTKGMVLVNAKGRVNCTIK</sequence>
<dbReference type="PANTHER" id="PTHR11927">
    <property type="entry name" value="GALACTOSIDE 2-L-FUCOSYLTRANSFERASE"/>
    <property type="match status" value="1"/>
</dbReference>
<dbReference type="Gene3D" id="3.40.50.11350">
    <property type="match status" value="1"/>
</dbReference>
<dbReference type="CDD" id="cd11301">
    <property type="entry name" value="Fut1_Fut2_like"/>
    <property type="match status" value="1"/>
</dbReference>
<dbReference type="GO" id="GO:0016020">
    <property type="term" value="C:membrane"/>
    <property type="evidence" value="ECO:0007669"/>
    <property type="project" value="InterPro"/>
</dbReference>
<dbReference type="OrthoDB" id="2027754at2"/>
<reference evidence="3 4" key="1">
    <citation type="submission" date="2018-09" db="EMBL/GenBank/DDBJ databases">
        <title>Murine metabolic-syndrome-specific gut microbial biobank.</title>
        <authorList>
            <person name="Liu C."/>
        </authorList>
    </citation>
    <scope>NUCLEOTIDE SEQUENCE [LARGE SCALE GENOMIC DNA]</scope>
    <source>
        <strain evidence="3 4">0.1xD8-82</strain>
    </source>
</reference>
<evidence type="ECO:0000256" key="1">
    <source>
        <dbReference type="ARBA" id="ARBA00022676"/>
    </source>
</evidence>
<dbReference type="GO" id="GO:0008107">
    <property type="term" value="F:galactoside 2-alpha-L-fucosyltransferase activity"/>
    <property type="evidence" value="ECO:0007669"/>
    <property type="project" value="InterPro"/>
</dbReference>
<keyword evidence="1 3" id="KW-0328">Glycosyltransferase</keyword>
<evidence type="ECO:0000256" key="2">
    <source>
        <dbReference type="ARBA" id="ARBA00022679"/>
    </source>
</evidence>
<dbReference type="PANTHER" id="PTHR11927:SF9">
    <property type="entry name" value="L-FUCOSYLTRANSFERASE"/>
    <property type="match status" value="1"/>
</dbReference>
<dbReference type="Proteomes" id="UP000280696">
    <property type="component" value="Unassembled WGS sequence"/>
</dbReference>